<dbReference type="InterPro" id="IPR050109">
    <property type="entry name" value="HTH-type_TetR-like_transc_reg"/>
</dbReference>
<keyword evidence="1" id="KW-0805">Transcription regulation</keyword>
<name>A0A941FDC8_9ACTN</name>
<dbReference type="Gene3D" id="1.10.357.10">
    <property type="entry name" value="Tetracycline Repressor, domain 2"/>
    <property type="match status" value="1"/>
</dbReference>
<dbReference type="SUPFAM" id="SSF46689">
    <property type="entry name" value="Homeodomain-like"/>
    <property type="match status" value="1"/>
</dbReference>
<dbReference type="InterPro" id="IPR009057">
    <property type="entry name" value="Homeodomain-like_sf"/>
</dbReference>
<feature type="DNA-binding region" description="H-T-H motif" evidence="4">
    <location>
        <begin position="25"/>
        <end position="44"/>
    </location>
</feature>
<organism evidence="6 7">
    <name type="scientific">Streptomyces tuirus</name>
    <dbReference type="NCBI Taxonomy" id="68278"/>
    <lineage>
        <taxon>Bacteria</taxon>
        <taxon>Bacillati</taxon>
        <taxon>Actinomycetota</taxon>
        <taxon>Actinomycetes</taxon>
        <taxon>Kitasatosporales</taxon>
        <taxon>Streptomycetaceae</taxon>
        <taxon>Streptomyces</taxon>
    </lineage>
</organism>
<dbReference type="InterPro" id="IPR001647">
    <property type="entry name" value="HTH_TetR"/>
</dbReference>
<reference evidence="6 7" key="1">
    <citation type="submission" date="2021-04" db="EMBL/GenBank/DDBJ databases">
        <title>Characterization of the biosynthetic gene cluster of new lipopeptides with antitumor activity in the genome of the marine Streptomyces PHM034.</title>
        <authorList>
            <person name="Ceniceros A."/>
            <person name="Canedo L."/>
            <person name="Mendez C."/>
            <person name="Olano C."/>
            <person name="Schleissner C."/>
            <person name="Cuevas C."/>
            <person name="De La Calle F."/>
            <person name="Salas J.A."/>
        </authorList>
    </citation>
    <scope>NUCLEOTIDE SEQUENCE [LARGE SCALE GENOMIC DNA]</scope>
    <source>
        <strain evidence="6 7">PHM034</strain>
    </source>
</reference>
<feature type="domain" description="HTH tetR-type" evidence="5">
    <location>
        <begin position="2"/>
        <end position="62"/>
    </location>
</feature>
<dbReference type="PROSITE" id="PS50977">
    <property type="entry name" value="HTH_TETR_2"/>
    <property type="match status" value="1"/>
</dbReference>
<dbReference type="PRINTS" id="PR00455">
    <property type="entry name" value="HTHTETR"/>
</dbReference>
<dbReference type="Pfam" id="PF17940">
    <property type="entry name" value="TetR_C_31"/>
    <property type="match status" value="1"/>
</dbReference>
<dbReference type="InterPro" id="IPR041583">
    <property type="entry name" value="TetR_C_31"/>
</dbReference>
<dbReference type="Proteomes" id="UP000682308">
    <property type="component" value="Unassembled WGS sequence"/>
</dbReference>
<comment type="caution">
    <text evidence="6">The sequence shown here is derived from an EMBL/GenBank/DDBJ whole genome shotgun (WGS) entry which is preliminary data.</text>
</comment>
<protein>
    <submittedName>
        <fullName evidence="6">TetR family transcriptional regulator</fullName>
    </submittedName>
</protein>
<dbReference type="Pfam" id="PF00440">
    <property type="entry name" value="TetR_N"/>
    <property type="match status" value="1"/>
</dbReference>
<evidence type="ECO:0000313" key="6">
    <source>
        <dbReference type="EMBL" id="MBR8642608.1"/>
    </source>
</evidence>
<keyword evidence="2 4" id="KW-0238">DNA-binding</keyword>
<gene>
    <name evidence="6" type="ORF">KEF29_33195</name>
</gene>
<dbReference type="PANTHER" id="PTHR30055">
    <property type="entry name" value="HTH-TYPE TRANSCRIPTIONAL REGULATOR RUTR"/>
    <property type="match status" value="1"/>
</dbReference>
<evidence type="ECO:0000256" key="1">
    <source>
        <dbReference type="ARBA" id="ARBA00023015"/>
    </source>
</evidence>
<proteinExistence type="predicted"/>
<dbReference type="GO" id="GO:0003700">
    <property type="term" value="F:DNA-binding transcription factor activity"/>
    <property type="evidence" value="ECO:0007669"/>
    <property type="project" value="TreeGrafter"/>
</dbReference>
<accession>A0A941FDC8</accession>
<evidence type="ECO:0000256" key="3">
    <source>
        <dbReference type="ARBA" id="ARBA00023163"/>
    </source>
</evidence>
<evidence type="ECO:0000256" key="2">
    <source>
        <dbReference type="ARBA" id="ARBA00023125"/>
    </source>
</evidence>
<dbReference type="PANTHER" id="PTHR30055:SF234">
    <property type="entry name" value="HTH-TYPE TRANSCRIPTIONAL REGULATOR BETI"/>
    <property type="match status" value="1"/>
</dbReference>
<sequence length="189" mass="20856">MPNRRDEVLDAAIEVLAEGGLRRLTYQAVDTAADVPAGTTSNHFRSRDALVSGVVAHLEALDRRDWEHTAGEPAANDPEAFIDALTHMVRHALGPARPRTTARYALILEGLARPAVREPLSRAQDSLITWVSQWLATLGSPDPREHCRLLFDYLDGMIFHQVVLPQENFDPEPGIRLVLGALLQRQGAS</sequence>
<dbReference type="EMBL" id="JAGTPG010000002">
    <property type="protein sequence ID" value="MBR8642608.1"/>
    <property type="molecule type" value="Genomic_DNA"/>
</dbReference>
<dbReference type="AlphaFoldDB" id="A0A941FDC8"/>
<evidence type="ECO:0000256" key="4">
    <source>
        <dbReference type="PROSITE-ProRule" id="PRU00335"/>
    </source>
</evidence>
<evidence type="ECO:0000259" key="5">
    <source>
        <dbReference type="PROSITE" id="PS50977"/>
    </source>
</evidence>
<keyword evidence="7" id="KW-1185">Reference proteome</keyword>
<keyword evidence="3" id="KW-0804">Transcription</keyword>
<dbReference type="GO" id="GO:0000976">
    <property type="term" value="F:transcription cis-regulatory region binding"/>
    <property type="evidence" value="ECO:0007669"/>
    <property type="project" value="TreeGrafter"/>
</dbReference>
<evidence type="ECO:0000313" key="7">
    <source>
        <dbReference type="Proteomes" id="UP000682308"/>
    </source>
</evidence>